<protein>
    <submittedName>
        <fullName evidence="1">Uncharacterized protein</fullName>
    </submittedName>
</protein>
<sequence>MHKIRLILIVFLLLVGCNQITSSSKYEKLQPTLNPIVESDAKETQFPTSSASVNSNPVIIGTFLCSGYSPFQTGVAKVSRMGMNKYHLIASMTYGYSHNNGEIETDFSYDGNKFIILNQKYSIVKISFTENSITIDYPGEHFGGNNAEPKGTFYLEHTDSADSRFLTKVYDTLKLPDPYRHGLSEVLTYELDDKLLLLVRTRNDKNVTQMNADFLLMYKAADQSLSVIGEISDYKEQDLQKELNNLGADSFLIYQILHKDYADRLVKLKMHKWDNGDLAVGESGEFQLTETEAIYIVTGVEKATSVTTNMRSADNIGSIFKTEVDRSDNKTVTIHSYEIVRKDQNDEHTVTQDWLEVNRLTGNVSSLIW</sequence>
<dbReference type="STRING" id="1469647.BC351_04805"/>
<comment type="caution">
    <text evidence="1">The sequence shown here is derived from an EMBL/GenBank/DDBJ whole genome shotgun (WGS) entry which is preliminary data.</text>
</comment>
<name>A0A1V4HLE0_9BACL</name>
<accession>A0A1V4HLE0</accession>
<evidence type="ECO:0000313" key="1">
    <source>
        <dbReference type="EMBL" id="OPH57819.1"/>
    </source>
</evidence>
<reference evidence="2" key="1">
    <citation type="submission" date="2016-07" db="EMBL/GenBank/DDBJ databases">
        <authorList>
            <person name="Florea S."/>
            <person name="Webb J.S."/>
            <person name="Jaromczyk J."/>
            <person name="Schardl C.L."/>
        </authorList>
    </citation>
    <scope>NUCLEOTIDE SEQUENCE [LARGE SCALE GENOMIC DNA]</scope>
    <source>
        <strain evidence="2">CY1</strain>
    </source>
</reference>
<organism evidence="1 2">
    <name type="scientific">Paenibacillus ferrarius</name>
    <dbReference type="NCBI Taxonomy" id="1469647"/>
    <lineage>
        <taxon>Bacteria</taxon>
        <taxon>Bacillati</taxon>
        <taxon>Bacillota</taxon>
        <taxon>Bacilli</taxon>
        <taxon>Bacillales</taxon>
        <taxon>Paenibacillaceae</taxon>
        <taxon>Paenibacillus</taxon>
    </lineage>
</organism>
<proteinExistence type="predicted"/>
<dbReference type="PROSITE" id="PS51257">
    <property type="entry name" value="PROKAR_LIPOPROTEIN"/>
    <property type="match status" value="1"/>
</dbReference>
<gene>
    <name evidence="1" type="ORF">BC351_04805</name>
</gene>
<dbReference type="EMBL" id="MBTG01000012">
    <property type="protein sequence ID" value="OPH57819.1"/>
    <property type="molecule type" value="Genomic_DNA"/>
</dbReference>
<dbReference type="Proteomes" id="UP000190626">
    <property type="component" value="Unassembled WGS sequence"/>
</dbReference>
<dbReference type="RefSeq" id="WP_079413431.1">
    <property type="nucleotide sequence ID" value="NZ_MBTG01000012.1"/>
</dbReference>
<dbReference type="AlphaFoldDB" id="A0A1V4HLE0"/>
<dbReference type="OrthoDB" id="2606374at2"/>
<evidence type="ECO:0000313" key="2">
    <source>
        <dbReference type="Proteomes" id="UP000190626"/>
    </source>
</evidence>
<keyword evidence="2" id="KW-1185">Reference proteome</keyword>